<organism evidence="3 4">
    <name type="scientific">Polyplax serrata</name>
    <name type="common">Common mouse louse</name>
    <dbReference type="NCBI Taxonomy" id="468196"/>
    <lineage>
        <taxon>Eukaryota</taxon>
        <taxon>Metazoa</taxon>
        <taxon>Ecdysozoa</taxon>
        <taxon>Arthropoda</taxon>
        <taxon>Hexapoda</taxon>
        <taxon>Insecta</taxon>
        <taxon>Pterygota</taxon>
        <taxon>Neoptera</taxon>
        <taxon>Paraneoptera</taxon>
        <taxon>Psocodea</taxon>
        <taxon>Troctomorpha</taxon>
        <taxon>Phthiraptera</taxon>
        <taxon>Anoplura</taxon>
        <taxon>Polyplacidae</taxon>
        <taxon>Polyplax</taxon>
    </lineage>
</organism>
<evidence type="ECO:0000256" key="1">
    <source>
        <dbReference type="SAM" id="MobiDB-lite"/>
    </source>
</evidence>
<dbReference type="PANTHER" id="PTHR34394">
    <property type="entry name" value="SIMILAR TO RIKEN CDNA 2310022B05"/>
    <property type="match status" value="1"/>
</dbReference>
<feature type="compositionally biased region" description="Pro residues" evidence="1">
    <location>
        <begin position="282"/>
        <end position="291"/>
    </location>
</feature>
<gene>
    <name evidence="3" type="ORF">RUM43_007296</name>
</gene>
<dbReference type="Proteomes" id="UP001372834">
    <property type="component" value="Unassembled WGS sequence"/>
</dbReference>
<accession>A0AAN8PCF7</accession>
<feature type="domain" description="DUF4706" evidence="2">
    <location>
        <begin position="10"/>
        <end position="114"/>
    </location>
</feature>
<comment type="caution">
    <text evidence="3">The sequence shown here is derived from an EMBL/GenBank/DDBJ whole genome shotgun (WGS) entry which is preliminary data.</text>
</comment>
<feature type="region of interest" description="Disordered" evidence="1">
    <location>
        <begin position="270"/>
        <end position="305"/>
    </location>
</feature>
<evidence type="ECO:0000313" key="4">
    <source>
        <dbReference type="Proteomes" id="UP001372834"/>
    </source>
</evidence>
<dbReference type="InterPro" id="IPR031600">
    <property type="entry name" value="DUF4706"/>
</dbReference>
<reference evidence="3 4" key="1">
    <citation type="submission" date="2023-10" db="EMBL/GenBank/DDBJ databases">
        <title>Genomes of two closely related lineages of the louse Polyplax serrata with different host specificities.</title>
        <authorList>
            <person name="Martinu J."/>
            <person name="Tarabai H."/>
            <person name="Stefka J."/>
            <person name="Hypsa V."/>
        </authorList>
    </citation>
    <scope>NUCLEOTIDE SEQUENCE [LARGE SCALE GENOMIC DNA]</scope>
    <source>
        <strain evidence="3">HR10_N</strain>
    </source>
</reference>
<feature type="compositionally biased region" description="Low complexity" evidence="1">
    <location>
        <begin position="270"/>
        <end position="281"/>
    </location>
</feature>
<sequence>MKTLNEIAENYFNTLNPLAERISTDILVIKEAYEELWNSLSEKEQNQIINEAVVHPEALLKYALESNSPAENGDLPLFNTVTGSKFVVDENTGNLWRDEHSAPFSWKTPSQINLAIFTTSNEDTCTAGDVSTVKSKQKTIQPLTSEKTFDLKFQKKDTRNTNEDKTDFKENTLSPESNVVLMGTCSRLSGLCSKFKFLPSKSYSYEVQTVITHPTDSNETSFLDRLKSTAVLKLHNTLKLMGGKGSDKKLSESKAVDSLIQTKGAPTIVKLSKTSPKVSKPTSPPPPPPVLSLPLRSDGTEEGKNGKSLIYVKSNVSETYQEEMDSEKMNLLQEKDFLSTDLESGEQDSQLRFVHEVSDDFNTLSTECTPLSGPTTDTIPKSGFDFLDNW</sequence>
<evidence type="ECO:0000313" key="3">
    <source>
        <dbReference type="EMBL" id="KAK6639026.1"/>
    </source>
</evidence>
<protein>
    <recommendedName>
        <fullName evidence="2">DUF4706 domain-containing protein</fullName>
    </recommendedName>
</protein>
<name>A0AAN8PCF7_POLSC</name>
<dbReference type="Pfam" id="PF15797">
    <property type="entry name" value="DUF4706"/>
    <property type="match status" value="1"/>
</dbReference>
<dbReference type="PANTHER" id="PTHR34394:SF1">
    <property type="entry name" value="SIMILAR TO RIKEN CDNA 2310022B05"/>
    <property type="match status" value="1"/>
</dbReference>
<proteinExistence type="predicted"/>
<dbReference type="AlphaFoldDB" id="A0AAN8PCF7"/>
<evidence type="ECO:0000259" key="2">
    <source>
        <dbReference type="Pfam" id="PF15797"/>
    </source>
</evidence>
<dbReference type="EMBL" id="JAWJWE010000003">
    <property type="protein sequence ID" value="KAK6639026.1"/>
    <property type="molecule type" value="Genomic_DNA"/>
</dbReference>